<protein>
    <submittedName>
        <fullName evidence="1">Uncharacterized protein</fullName>
    </submittedName>
</protein>
<sequence>MDAVKNVFISAIRFATCMSTPFPPFLDDLKTSAQEQIEFMIHEDDDTALVTMDGDVRSVVQQGLTNCYLHLRLD</sequence>
<reference evidence="1" key="2">
    <citation type="journal article" date="2015" name="Data Brief">
        <title>Shoot transcriptome of the giant reed, Arundo donax.</title>
        <authorList>
            <person name="Barrero R.A."/>
            <person name="Guerrero F.D."/>
            <person name="Moolhuijzen P."/>
            <person name="Goolsby J.A."/>
            <person name="Tidwell J."/>
            <person name="Bellgard S.E."/>
            <person name="Bellgard M.I."/>
        </authorList>
    </citation>
    <scope>NUCLEOTIDE SEQUENCE</scope>
    <source>
        <tissue evidence="1">Shoot tissue taken approximately 20 cm above the soil surface</tissue>
    </source>
</reference>
<dbReference type="EMBL" id="GBRH01176870">
    <property type="protein sequence ID" value="JAE21026.1"/>
    <property type="molecule type" value="Transcribed_RNA"/>
</dbReference>
<dbReference type="AlphaFoldDB" id="A0A0A9GEP2"/>
<proteinExistence type="predicted"/>
<name>A0A0A9GEP2_ARUDO</name>
<reference evidence="1" key="1">
    <citation type="submission" date="2014-09" db="EMBL/GenBank/DDBJ databases">
        <authorList>
            <person name="Magalhaes I.L.F."/>
            <person name="Oliveira U."/>
            <person name="Santos F.R."/>
            <person name="Vidigal T.H.D.A."/>
            <person name="Brescovit A.D."/>
            <person name="Santos A.J."/>
        </authorList>
    </citation>
    <scope>NUCLEOTIDE SEQUENCE</scope>
    <source>
        <tissue evidence="1">Shoot tissue taken approximately 20 cm above the soil surface</tissue>
    </source>
</reference>
<evidence type="ECO:0000313" key="1">
    <source>
        <dbReference type="EMBL" id="JAE21026.1"/>
    </source>
</evidence>
<dbReference type="UniPathway" id="UPA00143"/>
<dbReference type="GO" id="GO:0016567">
    <property type="term" value="P:protein ubiquitination"/>
    <property type="evidence" value="ECO:0007669"/>
    <property type="project" value="UniProtKB-UniPathway"/>
</dbReference>
<organism evidence="1">
    <name type="scientific">Arundo donax</name>
    <name type="common">Giant reed</name>
    <name type="synonym">Donax arundinaceus</name>
    <dbReference type="NCBI Taxonomy" id="35708"/>
    <lineage>
        <taxon>Eukaryota</taxon>
        <taxon>Viridiplantae</taxon>
        <taxon>Streptophyta</taxon>
        <taxon>Embryophyta</taxon>
        <taxon>Tracheophyta</taxon>
        <taxon>Spermatophyta</taxon>
        <taxon>Magnoliopsida</taxon>
        <taxon>Liliopsida</taxon>
        <taxon>Poales</taxon>
        <taxon>Poaceae</taxon>
        <taxon>PACMAD clade</taxon>
        <taxon>Arundinoideae</taxon>
        <taxon>Arundineae</taxon>
        <taxon>Arundo</taxon>
    </lineage>
</organism>
<accession>A0A0A9GEP2</accession>